<gene>
    <name evidence="1" type="ORF">ADN01_02765</name>
</gene>
<organism evidence="1 2">
    <name type="scientific">Levilinea saccharolytica</name>
    <dbReference type="NCBI Taxonomy" id="229921"/>
    <lineage>
        <taxon>Bacteria</taxon>
        <taxon>Bacillati</taxon>
        <taxon>Chloroflexota</taxon>
        <taxon>Anaerolineae</taxon>
        <taxon>Anaerolineales</taxon>
        <taxon>Anaerolineaceae</taxon>
        <taxon>Levilinea</taxon>
    </lineage>
</organism>
<protein>
    <recommendedName>
        <fullName evidence="3">Peptidase MA-like domain-containing protein</fullName>
    </recommendedName>
</protein>
<dbReference type="AlphaFoldDB" id="A0A0P6Y1Q5"/>
<dbReference type="Proteomes" id="UP000050501">
    <property type="component" value="Unassembled WGS sequence"/>
</dbReference>
<name>A0A0P6Y1Q5_9CHLR</name>
<sequence length="278" mass="31898">MAAQSIQTLVIAEHVRLYCPPEEAPYVELAAEAIRQSLPLVESLWGLQPPRQVRVYLHANWLRALLHGAPLDGKLAVLLTLPFRYVFLNRLWKLAGGWTQRFPMVSLVTVKSPPHLRQSDTNLGQKLFVKIEDEADKFRVVLSHELTHAYSLHLRLPVWLSEGMAMLTSDRLLGMQTVLPETLEFTQRAAQRQHQRFEARISLRKPEQILEMYARGYWITRYLLEQQPDALRSVLAKPLNPADLENQLARALGWPRGQFWWHINAAVLRAYPPGNPGA</sequence>
<comment type="caution">
    <text evidence="1">The sequence shown here is derived from an EMBL/GenBank/DDBJ whole genome shotgun (WGS) entry which is preliminary data.</text>
</comment>
<reference evidence="1 2" key="1">
    <citation type="submission" date="2015-07" db="EMBL/GenBank/DDBJ databases">
        <title>Genome sequence of Levilinea saccharolytica DSM 16555.</title>
        <authorList>
            <person name="Hemp J."/>
            <person name="Ward L.M."/>
            <person name="Pace L.A."/>
            <person name="Fischer W.W."/>
        </authorList>
    </citation>
    <scope>NUCLEOTIDE SEQUENCE [LARGE SCALE GENOMIC DNA]</scope>
    <source>
        <strain evidence="1 2">KIBI-1</strain>
    </source>
</reference>
<dbReference type="RefSeq" id="WP_062417015.1">
    <property type="nucleotide sequence ID" value="NZ_DF967974.1"/>
</dbReference>
<evidence type="ECO:0008006" key="3">
    <source>
        <dbReference type="Google" id="ProtNLM"/>
    </source>
</evidence>
<dbReference type="OrthoDB" id="256673at2"/>
<accession>A0A0P6Y1Q5</accession>
<keyword evidence="2" id="KW-1185">Reference proteome</keyword>
<dbReference type="EMBL" id="LGCM01000014">
    <property type="protein sequence ID" value="KPL89824.1"/>
    <property type="molecule type" value="Genomic_DNA"/>
</dbReference>
<evidence type="ECO:0000313" key="1">
    <source>
        <dbReference type="EMBL" id="KPL89824.1"/>
    </source>
</evidence>
<proteinExistence type="predicted"/>
<evidence type="ECO:0000313" key="2">
    <source>
        <dbReference type="Proteomes" id="UP000050501"/>
    </source>
</evidence>